<dbReference type="InterPro" id="IPR022754">
    <property type="entry name" value="DNA_pol_III_gamma-3"/>
</dbReference>
<dbReference type="RefSeq" id="WP_092382687.1">
    <property type="nucleotide sequence ID" value="NZ_BOPI01000012.1"/>
</dbReference>
<evidence type="ECO:0000256" key="11">
    <source>
        <dbReference type="ARBA" id="ARBA00037724"/>
    </source>
</evidence>
<reference evidence="17" key="1">
    <citation type="submission" date="2016-10" db="EMBL/GenBank/DDBJ databases">
        <authorList>
            <person name="Varghese N."/>
            <person name="Submissions S."/>
        </authorList>
    </citation>
    <scope>NUCLEOTIDE SEQUENCE [LARGE SCALE GENOMIC DNA]</scope>
    <source>
        <strain evidence="17">CGMCC 4.7038</strain>
    </source>
</reference>
<keyword evidence="6" id="KW-0479">Metal-binding</keyword>
<keyword evidence="17" id="KW-1185">Reference proteome</keyword>
<accession>A0A1H7DE26</accession>
<dbReference type="NCBIfam" id="TIGR02397">
    <property type="entry name" value="dnaX_nterm"/>
    <property type="match status" value="1"/>
</dbReference>
<dbReference type="EC" id="2.7.7.7" evidence="2"/>
<evidence type="ECO:0000256" key="9">
    <source>
        <dbReference type="ARBA" id="ARBA00022840"/>
    </source>
</evidence>
<evidence type="ECO:0000256" key="7">
    <source>
        <dbReference type="ARBA" id="ARBA00022741"/>
    </source>
</evidence>
<sequence length="966" mass="95507">MALALYRKYRPRTFAEVIGQEHVTEPLSQALRSGRLNHAYLFSGPRGCGKTSSARILARSLNCEHGPTPEPCGTCDSCRSLSGDGAGSIDVIEIDAASHGGVDDARELREKAFFAPANSRFKIYVIDEAHMVSSAGFNALLKLVEEPPEYVKFIFATTEPEKVLGTIKSRTHHYPFRLIPPKTLRPYLEQLTEAEGVQVEPAVFPLVVRAGGGSARDSLSVLDQLIAGAGPEGVTYARAAALLGVTDAALIDEMCDALAAGDGAAAYATVDRVAEAGHDARRFAADLLERLRDLIVLQQVPDAATKGLIDGPDDQIERMAAQAQQLGPGTLSRCADIVHDGLVEMRGTTAPRLLLELICARMLLPGVDDSTGGLLQRLERMERRLTLAGTDAPSAAAGSAPPTDPPAVRTQPPAAPAAAAATRAETGAAAPATANGAPAPVTRDGVPAPVTRDGAPAPVTRDGVTAPAVSGAAVAGTSPTGGGADSGSRAAANGTPGGPGPSGRSGGSQGGAAAGATPSRQPVPASAVMPDPATPEPPRPGAVTPGVLDAVAVRRVWPEVVGKVNRSNKRIAALMRDAVVRDLDGDTLVLTVKSGVLARMMSDHAQVLTDALYEELGGRWQIRCEVAGERGGMSPGNPRAASRPAPPADPTAAGPGGAGPGGAGPGGAGPGAGDAGQGAGDAGQGAGDAGQGAGDAGHGGGGAQGSEVAPTPSGQTADADADADADAGAGDAGGPGGAPPTAAADDHEDWPEPARPGGSASAAAAPAGGDLDDGWPEAARPGGSAAPPVVSPAGGPAAPAGAAGASAGGRAGALAGGRAGAPAGGAGASGGSPGGSRAAVPPRQGAATNGNGSSGPGGAPVSSAIAAARAAAAGRGVRTAAATRRTADVEFAGEPPYDPDFDGPVRDGAGRPGGAQRAAAPAYEGFDPGDEPLDEIIDEKTARESSEEQAVRLLRETFGGAEKITD</sequence>
<evidence type="ECO:0000259" key="15">
    <source>
        <dbReference type="SMART" id="SM00382"/>
    </source>
</evidence>
<evidence type="ECO:0000313" key="17">
    <source>
        <dbReference type="Proteomes" id="UP000198707"/>
    </source>
</evidence>
<feature type="compositionally biased region" description="Gly residues" evidence="14">
    <location>
        <begin position="806"/>
        <end position="834"/>
    </location>
</feature>
<dbReference type="Gene3D" id="1.20.272.10">
    <property type="match status" value="1"/>
</dbReference>
<dbReference type="GO" id="GO:0003677">
    <property type="term" value="F:DNA binding"/>
    <property type="evidence" value="ECO:0007669"/>
    <property type="project" value="InterPro"/>
</dbReference>
<feature type="compositionally biased region" description="Gly residues" evidence="14">
    <location>
        <begin position="495"/>
        <end position="513"/>
    </location>
</feature>
<evidence type="ECO:0000256" key="14">
    <source>
        <dbReference type="SAM" id="MobiDB-lite"/>
    </source>
</evidence>
<keyword evidence="3" id="KW-0808">Transferase</keyword>
<dbReference type="Pfam" id="PF12169">
    <property type="entry name" value="DNA_pol3_gamma3"/>
    <property type="match status" value="1"/>
</dbReference>
<keyword evidence="7" id="KW-0547">Nucleotide-binding</keyword>
<feature type="compositionally biased region" description="Gly residues" evidence="14">
    <location>
        <begin position="654"/>
        <end position="704"/>
    </location>
</feature>
<comment type="function">
    <text evidence="11">DNA polymerase III is a complex, multichain enzyme responsible for most of the replicative synthesis in bacteria. This DNA polymerase also exhibits 3' to 5' exonuclease activity.</text>
</comment>
<dbReference type="FunFam" id="1.20.272.10:FF:000003">
    <property type="entry name" value="DNA polymerase III subunit gamma/tau"/>
    <property type="match status" value="1"/>
</dbReference>
<dbReference type="Pfam" id="PF22608">
    <property type="entry name" value="DNAX_ATPase_lid"/>
    <property type="match status" value="1"/>
</dbReference>
<evidence type="ECO:0000256" key="8">
    <source>
        <dbReference type="ARBA" id="ARBA00022833"/>
    </source>
</evidence>
<dbReference type="GO" id="GO:0009360">
    <property type="term" value="C:DNA polymerase III complex"/>
    <property type="evidence" value="ECO:0007669"/>
    <property type="project" value="InterPro"/>
</dbReference>
<dbReference type="EMBL" id="FNYV01000013">
    <property type="protein sequence ID" value="SEK00079.1"/>
    <property type="molecule type" value="Genomic_DNA"/>
</dbReference>
<protein>
    <recommendedName>
        <fullName evidence="13">DNA polymerase III subunit gamma/tau</fullName>
        <ecNumber evidence="2">2.7.7.7</ecNumber>
    </recommendedName>
</protein>
<dbReference type="Proteomes" id="UP000198707">
    <property type="component" value="Unassembled WGS sequence"/>
</dbReference>
<dbReference type="SUPFAM" id="SSF48019">
    <property type="entry name" value="post-AAA+ oligomerization domain-like"/>
    <property type="match status" value="1"/>
</dbReference>
<feature type="region of interest" description="Disordered" evidence="14">
    <location>
        <begin position="628"/>
        <end position="933"/>
    </location>
</feature>
<evidence type="ECO:0000256" key="13">
    <source>
        <dbReference type="ARBA" id="ARBA00074577"/>
    </source>
</evidence>
<dbReference type="PANTHER" id="PTHR11669">
    <property type="entry name" value="REPLICATION FACTOR C / DNA POLYMERASE III GAMMA-TAU SUBUNIT"/>
    <property type="match status" value="1"/>
</dbReference>
<feature type="compositionally biased region" description="Low complexity" evidence="14">
    <location>
        <begin position="835"/>
        <end position="851"/>
    </location>
</feature>
<keyword evidence="8" id="KW-0862">Zinc</keyword>
<dbReference type="GO" id="GO:0006261">
    <property type="term" value="P:DNA-templated DNA replication"/>
    <property type="evidence" value="ECO:0007669"/>
    <property type="project" value="TreeGrafter"/>
</dbReference>
<organism evidence="16 17">
    <name type="scientific">Micromonospora phaseoli</name>
    <dbReference type="NCBI Taxonomy" id="1144548"/>
    <lineage>
        <taxon>Bacteria</taxon>
        <taxon>Bacillati</taxon>
        <taxon>Actinomycetota</taxon>
        <taxon>Actinomycetes</taxon>
        <taxon>Micromonosporales</taxon>
        <taxon>Micromonosporaceae</taxon>
        <taxon>Micromonospora</taxon>
    </lineage>
</organism>
<dbReference type="AlphaFoldDB" id="A0A1H7DE26"/>
<gene>
    <name evidence="16" type="ORF">SAMN05443287_11398</name>
</gene>
<dbReference type="STRING" id="1144548.SAMN05443287_11398"/>
<dbReference type="Gene3D" id="3.40.50.300">
    <property type="entry name" value="P-loop containing nucleotide triphosphate hydrolases"/>
    <property type="match status" value="1"/>
</dbReference>
<feature type="compositionally biased region" description="Low complexity" evidence="14">
    <location>
        <begin position="781"/>
        <end position="805"/>
    </location>
</feature>
<proteinExistence type="inferred from homology"/>
<comment type="similarity">
    <text evidence="1">Belongs to the DnaX/STICHEL family.</text>
</comment>
<dbReference type="CDD" id="cd18137">
    <property type="entry name" value="HLD_clamp_pol_III_gamma_tau"/>
    <property type="match status" value="1"/>
</dbReference>
<feature type="domain" description="AAA+ ATPase" evidence="15">
    <location>
        <begin position="36"/>
        <end position="180"/>
    </location>
</feature>
<evidence type="ECO:0000313" key="16">
    <source>
        <dbReference type="EMBL" id="SEK00079.1"/>
    </source>
</evidence>
<name>A0A1H7DE26_9ACTN</name>
<dbReference type="GO" id="GO:0003887">
    <property type="term" value="F:DNA-directed DNA polymerase activity"/>
    <property type="evidence" value="ECO:0007669"/>
    <property type="project" value="UniProtKB-KW"/>
</dbReference>
<dbReference type="InterPro" id="IPR045085">
    <property type="entry name" value="HLD_clamp_pol_III_gamma_tau"/>
</dbReference>
<evidence type="ECO:0000256" key="4">
    <source>
        <dbReference type="ARBA" id="ARBA00022695"/>
    </source>
</evidence>
<feature type="compositionally biased region" description="Low complexity" evidence="14">
    <location>
        <begin position="859"/>
        <end position="884"/>
    </location>
</feature>
<dbReference type="InterPro" id="IPR027417">
    <property type="entry name" value="P-loop_NTPase"/>
</dbReference>
<dbReference type="InterPro" id="IPR012763">
    <property type="entry name" value="DNA_pol_III_sug/sutau_N"/>
</dbReference>
<evidence type="ECO:0000256" key="12">
    <source>
        <dbReference type="ARBA" id="ARBA00049244"/>
    </source>
</evidence>
<keyword evidence="9" id="KW-0067">ATP-binding</keyword>
<feature type="compositionally biased region" description="Low complexity" evidence="14">
    <location>
        <begin position="755"/>
        <end position="769"/>
    </location>
</feature>
<dbReference type="InterPro" id="IPR008921">
    <property type="entry name" value="DNA_pol3_clamp-load_cplx_C"/>
</dbReference>
<evidence type="ECO:0000256" key="3">
    <source>
        <dbReference type="ARBA" id="ARBA00022679"/>
    </source>
</evidence>
<dbReference type="PANTHER" id="PTHR11669:SF0">
    <property type="entry name" value="PROTEIN STICHEL-LIKE 2"/>
    <property type="match status" value="1"/>
</dbReference>
<keyword evidence="5" id="KW-0235">DNA replication</keyword>
<dbReference type="FunFam" id="3.40.50.300:FF:000014">
    <property type="entry name" value="DNA polymerase III subunit gamma/tau"/>
    <property type="match status" value="1"/>
</dbReference>
<feature type="region of interest" description="Disordered" evidence="14">
    <location>
        <begin position="390"/>
        <end position="544"/>
    </location>
</feature>
<dbReference type="InterPro" id="IPR050238">
    <property type="entry name" value="DNA_Rep/Repair_Clamp_Loader"/>
</dbReference>
<dbReference type="Pfam" id="PF13177">
    <property type="entry name" value="DNA_pol3_delta2"/>
    <property type="match status" value="1"/>
</dbReference>
<keyword evidence="4" id="KW-0548">Nucleotidyltransferase</keyword>
<dbReference type="SMART" id="SM00382">
    <property type="entry name" value="AAA"/>
    <property type="match status" value="1"/>
</dbReference>
<evidence type="ECO:0000256" key="10">
    <source>
        <dbReference type="ARBA" id="ARBA00022932"/>
    </source>
</evidence>
<keyword evidence="10" id="KW-0239">DNA-directed DNA polymerase</keyword>
<dbReference type="CDD" id="cd00009">
    <property type="entry name" value="AAA"/>
    <property type="match status" value="1"/>
</dbReference>
<evidence type="ECO:0000256" key="5">
    <source>
        <dbReference type="ARBA" id="ARBA00022705"/>
    </source>
</evidence>
<dbReference type="Gene3D" id="1.10.8.60">
    <property type="match status" value="1"/>
</dbReference>
<dbReference type="NCBIfam" id="NF005846">
    <property type="entry name" value="PRK07764.1-6"/>
    <property type="match status" value="1"/>
</dbReference>
<dbReference type="GO" id="GO:0005524">
    <property type="term" value="F:ATP binding"/>
    <property type="evidence" value="ECO:0007669"/>
    <property type="project" value="UniProtKB-KW"/>
</dbReference>
<comment type="catalytic activity">
    <reaction evidence="12">
        <text>DNA(n) + a 2'-deoxyribonucleoside 5'-triphosphate = DNA(n+1) + diphosphate</text>
        <dbReference type="Rhea" id="RHEA:22508"/>
        <dbReference type="Rhea" id="RHEA-COMP:17339"/>
        <dbReference type="Rhea" id="RHEA-COMP:17340"/>
        <dbReference type="ChEBI" id="CHEBI:33019"/>
        <dbReference type="ChEBI" id="CHEBI:61560"/>
        <dbReference type="ChEBI" id="CHEBI:173112"/>
        <dbReference type="EC" id="2.7.7.7"/>
    </reaction>
</comment>
<evidence type="ECO:0000256" key="2">
    <source>
        <dbReference type="ARBA" id="ARBA00012417"/>
    </source>
</evidence>
<dbReference type="InterPro" id="IPR003593">
    <property type="entry name" value="AAA+_ATPase"/>
</dbReference>
<dbReference type="SUPFAM" id="SSF52540">
    <property type="entry name" value="P-loop containing nucleoside triphosphate hydrolases"/>
    <property type="match status" value="1"/>
</dbReference>
<dbReference type="GO" id="GO:0046872">
    <property type="term" value="F:metal ion binding"/>
    <property type="evidence" value="ECO:0007669"/>
    <property type="project" value="UniProtKB-KW"/>
</dbReference>
<evidence type="ECO:0000256" key="1">
    <source>
        <dbReference type="ARBA" id="ARBA00006360"/>
    </source>
</evidence>
<dbReference type="OrthoDB" id="9810148at2"/>
<feature type="compositionally biased region" description="Low complexity" evidence="14">
    <location>
        <begin position="390"/>
        <end position="442"/>
    </location>
</feature>
<evidence type="ECO:0000256" key="6">
    <source>
        <dbReference type="ARBA" id="ARBA00022723"/>
    </source>
</evidence>